<dbReference type="RefSeq" id="WP_344670929.1">
    <property type="nucleotide sequence ID" value="NZ_BAAAQN010000070.1"/>
</dbReference>
<gene>
    <name evidence="4" type="ORF">GCM10009839_79840</name>
</gene>
<dbReference type="InterPro" id="IPR002509">
    <property type="entry name" value="NODB_dom"/>
</dbReference>
<proteinExistence type="predicted"/>
<evidence type="ECO:0000313" key="5">
    <source>
        <dbReference type="Proteomes" id="UP001500751"/>
    </source>
</evidence>
<feature type="region of interest" description="Disordered" evidence="1">
    <location>
        <begin position="31"/>
        <end position="114"/>
    </location>
</feature>
<keyword evidence="2" id="KW-0732">Signal</keyword>
<dbReference type="SUPFAM" id="SSF88713">
    <property type="entry name" value="Glycoside hydrolase/deacetylase"/>
    <property type="match status" value="1"/>
</dbReference>
<keyword evidence="5" id="KW-1185">Reference proteome</keyword>
<name>A0ABP5H2A0_9ACTN</name>
<comment type="caution">
    <text evidence="4">The sequence shown here is derived from an EMBL/GenBank/DDBJ whole genome shotgun (WGS) entry which is preliminary data.</text>
</comment>
<feature type="chain" id="PRO_5047436105" description="NodB homology domain-containing protein" evidence="2">
    <location>
        <begin position="28"/>
        <end position="291"/>
    </location>
</feature>
<organism evidence="4 5">
    <name type="scientific">Catenulispora yoronensis</name>
    <dbReference type="NCBI Taxonomy" id="450799"/>
    <lineage>
        <taxon>Bacteria</taxon>
        <taxon>Bacillati</taxon>
        <taxon>Actinomycetota</taxon>
        <taxon>Actinomycetes</taxon>
        <taxon>Catenulisporales</taxon>
        <taxon>Catenulisporaceae</taxon>
        <taxon>Catenulispora</taxon>
    </lineage>
</organism>
<dbReference type="InterPro" id="IPR050248">
    <property type="entry name" value="Polysacc_deacetylase_ArnD"/>
</dbReference>
<dbReference type="InterPro" id="IPR011330">
    <property type="entry name" value="Glyco_hydro/deAcase_b/a-brl"/>
</dbReference>
<dbReference type="Pfam" id="PF01522">
    <property type="entry name" value="Polysacc_deac_1"/>
    <property type="match status" value="1"/>
</dbReference>
<dbReference type="InterPro" id="IPR006311">
    <property type="entry name" value="TAT_signal"/>
</dbReference>
<dbReference type="PROSITE" id="PS51318">
    <property type="entry name" value="TAT"/>
    <property type="match status" value="1"/>
</dbReference>
<reference evidence="5" key="1">
    <citation type="journal article" date="2019" name="Int. J. Syst. Evol. Microbiol.">
        <title>The Global Catalogue of Microorganisms (GCM) 10K type strain sequencing project: providing services to taxonomists for standard genome sequencing and annotation.</title>
        <authorList>
            <consortium name="The Broad Institute Genomics Platform"/>
            <consortium name="The Broad Institute Genome Sequencing Center for Infectious Disease"/>
            <person name="Wu L."/>
            <person name="Ma J."/>
        </authorList>
    </citation>
    <scope>NUCLEOTIDE SEQUENCE [LARGE SCALE GENOMIC DNA]</scope>
    <source>
        <strain evidence="5">JCM 16014</strain>
    </source>
</reference>
<dbReference type="Proteomes" id="UP001500751">
    <property type="component" value="Unassembled WGS sequence"/>
</dbReference>
<evidence type="ECO:0000256" key="2">
    <source>
        <dbReference type="SAM" id="SignalP"/>
    </source>
</evidence>
<dbReference type="PANTHER" id="PTHR10587">
    <property type="entry name" value="GLYCOSYL TRANSFERASE-RELATED"/>
    <property type="match status" value="1"/>
</dbReference>
<feature type="domain" description="NodB homology" evidence="3">
    <location>
        <begin position="105"/>
        <end position="284"/>
    </location>
</feature>
<evidence type="ECO:0000313" key="4">
    <source>
        <dbReference type="EMBL" id="GAA2058196.1"/>
    </source>
</evidence>
<dbReference type="EMBL" id="BAAAQN010000070">
    <property type="protein sequence ID" value="GAA2058196.1"/>
    <property type="molecule type" value="Genomic_DNA"/>
</dbReference>
<sequence length="291" mass="29083">MTAPDRRTALRAGLAALGTAAASAGLAACADADKPASTGGAASTAGAAGAAGAAGTPSATSAASPARAATPAGTPTPAPPGSRANANPGTAAPADEVDHASSGRPQVALTFHGDGDPQLTEALLKTAEAGGAQLTVLAVGRWLGEHPELARRILDGGHELGNHTENHVDITRLAPAAAYAEIAACAARLTKLTGSPGVWFRPSQTQHADPMLVEQARRAGYRTVLSYDVDPLDYQDPPSAAIADRLLHAVRPGAVVSLHLGHRDTVDALPAVLAGLKSRGLAAVTASELFS</sequence>
<protein>
    <recommendedName>
        <fullName evidence="3">NodB homology domain-containing protein</fullName>
    </recommendedName>
</protein>
<dbReference type="Gene3D" id="3.20.20.370">
    <property type="entry name" value="Glycoside hydrolase/deacetylase"/>
    <property type="match status" value="1"/>
</dbReference>
<accession>A0ABP5H2A0</accession>
<dbReference type="PROSITE" id="PS51257">
    <property type="entry name" value="PROKAR_LIPOPROTEIN"/>
    <property type="match status" value="1"/>
</dbReference>
<dbReference type="PROSITE" id="PS51677">
    <property type="entry name" value="NODB"/>
    <property type="match status" value="1"/>
</dbReference>
<feature type="signal peptide" evidence="2">
    <location>
        <begin position="1"/>
        <end position="27"/>
    </location>
</feature>
<evidence type="ECO:0000256" key="1">
    <source>
        <dbReference type="SAM" id="MobiDB-lite"/>
    </source>
</evidence>
<dbReference type="CDD" id="cd10917">
    <property type="entry name" value="CE4_NodB_like_6s_7s"/>
    <property type="match status" value="1"/>
</dbReference>
<evidence type="ECO:0000259" key="3">
    <source>
        <dbReference type="PROSITE" id="PS51677"/>
    </source>
</evidence>
<feature type="compositionally biased region" description="Low complexity" evidence="1">
    <location>
        <begin position="31"/>
        <end position="73"/>
    </location>
</feature>